<gene>
    <name evidence="1" type="ORF">FA15DRAFT_169299</name>
</gene>
<dbReference type="AlphaFoldDB" id="A0A5C3L4G0"/>
<reference evidence="1 2" key="1">
    <citation type="journal article" date="2019" name="Nat. Ecol. Evol.">
        <title>Megaphylogeny resolves global patterns of mushroom evolution.</title>
        <authorList>
            <person name="Varga T."/>
            <person name="Krizsan K."/>
            <person name="Foldi C."/>
            <person name="Dima B."/>
            <person name="Sanchez-Garcia M."/>
            <person name="Sanchez-Ramirez S."/>
            <person name="Szollosi G.J."/>
            <person name="Szarkandi J.G."/>
            <person name="Papp V."/>
            <person name="Albert L."/>
            <person name="Andreopoulos W."/>
            <person name="Angelini C."/>
            <person name="Antonin V."/>
            <person name="Barry K.W."/>
            <person name="Bougher N.L."/>
            <person name="Buchanan P."/>
            <person name="Buyck B."/>
            <person name="Bense V."/>
            <person name="Catcheside P."/>
            <person name="Chovatia M."/>
            <person name="Cooper J."/>
            <person name="Damon W."/>
            <person name="Desjardin D."/>
            <person name="Finy P."/>
            <person name="Geml J."/>
            <person name="Haridas S."/>
            <person name="Hughes K."/>
            <person name="Justo A."/>
            <person name="Karasinski D."/>
            <person name="Kautmanova I."/>
            <person name="Kiss B."/>
            <person name="Kocsube S."/>
            <person name="Kotiranta H."/>
            <person name="LaButti K.M."/>
            <person name="Lechner B.E."/>
            <person name="Liimatainen K."/>
            <person name="Lipzen A."/>
            <person name="Lukacs Z."/>
            <person name="Mihaltcheva S."/>
            <person name="Morgado L.N."/>
            <person name="Niskanen T."/>
            <person name="Noordeloos M.E."/>
            <person name="Ohm R.A."/>
            <person name="Ortiz-Santana B."/>
            <person name="Ovrebo C."/>
            <person name="Racz N."/>
            <person name="Riley R."/>
            <person name="Savchenko A."/>
            <person name="Shiryaev A."/>
            <person name="Soop K."/>
            <person name="Spirin V."/>
            <person name="Szebenyi C."/>
            <person name="Tomsovsky M."/>
            <person name="Tulloss R.E."/>
            <person name="Uehling J."/>
            <person name="Grigoriev I.V."/>
            <person name="Vagvolgyi C."/>
            <person name="Papp T."/>
            <person name="Martin F.M."/>
            <person name="Miettinen O."/>
            <person name="Hibbett D.S."/>
            <person name="Nagy L.G."/>
        </authorList>
    </citation>
    <scope>NUCLEOTIDE SEQUENCE [LARGE SCALE GENOMIC DNA]</scope>
    <source>
        <strain evidence="1 2">CBS 121175</strain>
    </source>
</reference>
<proteinExistence type="predicted"/>
<name>A0A5C3L4G0_COPMA</name>
<protein>
    <submittedName>
        <fullName evidence="1">Uncharacterized protein</fullName>
    </submittedName>
</protein>
<dbReference type="EMBL" id="ML210164">
    <property type="protein sequence ID" value="TFK27453.1"/>
    <property type="molecule type" value="Genomic_DNA"/>
</dbReference>
<dbReference type="Proteomes" id="UP000307440">
    <property type="component" value="Unassembled WGS sequence"/>
</dbReference>
<sequence length="163" mass="18282">MVAENIRKGLFLPCMPVSRSSVSSVYGTNRQTIFDFIANLDLATVTRIQSMWKTSVQREIPSPDVAQTSAAFRDYLGCCFYGTTCFRNSGAPGVGVEKTRHPTGSHNIKNQNDILINHVPHGHYLRRYYLRLVFIAKSWFSAVIQSTRSFQSTVIVSTGDLFP</sequence>
<evidence type="ECO:0000313" key="2">
    <source>
        <dbReference type="Proteomes" id="UP000307440"/>
    </source>
</evidence>
<keyword evidence="2" id="KW-1185">Reference proteome</keyword>
<organism evidence="1 2">
    <name type="scientific">Coprinopsis marcescibilis</name>
    <name type="common">Agaric fungus</name>
    <name type="synonym">Psathyrella marcescibilis</name>
    <dbReference type="NCBI Taxonomy" id="230819"/>
    <lineage>
        <taxon>Eukaryota</taxon>
        <taxon>Fungi</taxon>
        <taxon>Dikarya</taxon>
        <taxon>Basidiomycota</taxon>
        <taxon>Agaricomycotina</taxon>
        <taxon>Agaricomycetes</taxon>
        <taxon>Agaricomycetidae</taxon>
        <taxon>Agaricales</taxon>
        <taxon>Agaricineae</taxon>
        <taxon>Psathyrellaceae</taxon>
        <taxon>Coprinopsis</taxon>
    </lineage>
</organism>
<evidence type="ECO:0000313" key="1">
    <source>
        <dbReference type="EMBL" id="TFK27453.1"/>
    </source>
</evidence>
<accession>A0A5C3L4G0</accession>